<gene>
    <name evidence="1" type="ORF">BDN70DRAFT_507114</name>
</gene>
<evidence type="ECO:0000313" key="2">
    <source>
        <dbReference type="Proteomes" id="UP000807469"/>
    </source>
</evidence>
<organism evidence="1 2">
    <name type="scientific">Pholiota conissans</name>
    <dbReference type="NCBI Taxonomy" id="109636"/>
    <lineage>
        <taxon>Eukaryota</taxon>
        <taxon>Fungi</taxon>
        <taxon>Dikarya</taxon>
        <taxon>Basidiomycota</taxon>
        <taxon>Agaricomycotina</taxon>
        <taxon>Agaricomycetes</taxon>
        <taxon>Agaricomycetidae</taxon>
        <taxon>Agaricales</taxon>
        <taxon>Agaricineae</taxon>
        <taxon>Strophariaceae</taxon>
        <taxon>Pholiota</taxon>
    </lineage>
</organism>
<dbReference type="OrthoDB" id="10679885at2759"/>
<protein>
    <submittedName>
        <fullName evidence="1">Uncharacterized protein</fullName>
    </submittedName>
</protein>
<reference evidence="1" key="1">
    <citation type="submission" date="2020-11" db="EMBL/GenBank/DDBJ databases">
        <authorList>
            <consortium name="DOE Joint Genome Institute"/>
            <person name="Ahrendt S."/>
            <person name="Riley R."/>
            <person name="Andreopoulos W."/>
            <person name="Labutti K."/>
            <person name="Pangilinan J."/>
            <person name="Ruiz-Duenas F.J."/>
            <person name="Barrasa J.M."/>
            <person name="Sanchez-Garcia M."/>
            <person name="Camarero S."/>
            <person name="Miyauchi S."/>
            <person name="Serrano A."/>
            <person name="Linde D."/>
            <person name="Babiker R."/>
            <person name="Drula E."/>
            <person name="Ayuso-Fernandez I."/>
            <person name="Pacheco R."/>
            <person name="Padilla G."/>
            <person name="Ferreira P."/>
            <person name="Barriuso J."/>
            <person name="Kellner H."/>
            <person name="Castanera R."/>
            <person name="Alfaro M."/>
            <person name="Ramirez L."/>
            <person name="Pisabarro A.G."/>
            <person name="Kuo A."/>
            <person name="Tritt A."/>
            <person name="Lipzen A."/>
            <person name="He G."/>
            <person name="Yan M."/>
            <person name="Ng V."/>
            <person name="Cullen D."/>
            <person name="Martin F."/>
            <person name="Rosso M.-N."/>
            <person name="Henrissat B."/>
            <person name="Hibbett D."/>
            <person name="Martinez A.T."/>
            <person name="Grigoriev I.V."/>
        </authorList>
    </citation>
    <scope>NUCLEOTIDE SEQUENCE</scope>
    <source>
        <strain evidence="1">CIRM-BRFM 674</strain>
    </source>
</reference>
<proteinExistence type="predicted"/>
<sequence length="74" mass="8611">MIDLTCLERPIEMHTFAQLEHVVLRWASAQMGWDKRGESSHRERLISTENSFMTHLVEGGRWLLVVHCFDASIT</sequence>
<name>A0A9P5Z585_9AGAR</name>
<dbReference type="Proteomes" id="UP000807469">
    <property type="component" value="Unassembled WGS sequence"/>
</dbReference>
<dbReference type="AlphaFoldDB" id="A0A9P5Z585"/>
<keyword evidence="2" id="KW-1185">Reference proteome</keyword>
<accession>A0A9P5Z585</accession>
<comment type="caution">
    <text evidence="1">The sequence shown here is derived from an EMBL/GenBank/DDBJ whole genome shotgun (WGS) entry which is preliminary data.</text>
</comment>
<evidence type="ECO:0000313" key="1">
    <source>
        <dbReference type="EMBL" id="KAF9481782.1"/>
    </source>
</evidence>
<dbReference type="EMBL" id="MU155174">
    <property type="protein sequence ID" value="KAF9481782.1"/>
    <property type="molecule type" value="Genomic_DNA"/>
</dbReference>